<dbReference type="EMBL" id="AZDL01000037">
    <property type="protein sequence ID" value="KRK92001.1"/>
    <property type="molecule type" value="Genomic_DNA"/>
</dbReference>
<dbReference type="Pfam" id="PF00534">
    <property type="entry name" value="Glycos_transf_1"/>
    <property type="match status" value="1"/>
</dbReference>
<evidence type="ECO:0000313" key="4">
    <source>
        <dbReference type="Proteomes" id="UP000050828"/>
    </source>
</evidence>
<feature type="domain" description="Glycosyl transferase family 1" evidence="1">
    <location>
        <begin position="194"/>
        <end position="356"/>
    </location>
</feature>
<evidence type="ECO:0000313" key="3">
    <source>
        <dbReference type="EMBL" id="KRK92001.1"/>
    </source>
</evidence>
<gene>
    <name evidence="3" type="ORF">FC08_GL001010</name>
</gene>
<dbReference type="Pfam" id="PF13439">
    <property type="entry name" value="Glyco_transf_4"/>
    <property type="match status" value="1"/>
</dbReference>
<sequence length="383" mass="44147">MKTILYLHAGSEMYGADKILLEIVTGIDKKKYMPIVVLPSEGILAEKLRENEIETYIIDYPILRRKYFNPKGILQYISQYRHKSNEIEKIVKKRNISIIHVNTAAVLEGITLKRKLSTKIIWHIHEIILKPKIINYLLSYLIGKYSDEVLVVSKAVKKHLLSTNLIKEDKIKVLYNGVENNEVSLEDTEYLYDEFNIEEDTLKIGMVGRINAWKGQDDFLKAVEPVLRFNPKAHAFLVGGVFSGEEWRKEELKKAISESSVKNRIHFSDFRNDTQELFEFFDIFVLPSTNPDPLPTVVLEAMSAGKPVIGYRHGGVKEMVIDEFNGLLVNVKNTKLLSEAICILSDDSDKRKLYGDRSLQRQRELYSISGFITNVEELYSQWD</sequence>
<reference evidence="3 4" key="1">
    <citation type="journal article" date="2015" name="Genome Announc.">
        <title>Expanding the biotechnology potential of lactobacilli through comparative genomics of 213 strains and associated genera.</title>
        <authorList>
            <person name="Sun Z."/>
            <person name="Harris H.M."/>
            <person name="McCann A."/>
            <person name="Guo C."/>
            <person name="Argimon S."/>
            <person name="Zhang W."/>
            <person name="Yang X."/>
            <person name="Jeffery I.B."/>
            <person name="Cooney J.C."/>
            <person name="Kagawa T.F."/>
            <person name="Liu W."/>
            <person name="Song Y."/>
            <person name="Salvetti E."/>
            <person name="Wrobel A."/>
            <person name="Rasinkangas P."/>
            <person name="Parkhill J."/>
            <person name="Rea M.C."/>
            <person name="O'Sullivan O."/>
            <person name="Ritari J."/>
            <person name="Douillard F.P."/>
            <person name="Paul Ross R."/>
            <person name="Yang R."/>
            <person name="Briner A.E."/>
            <person name="Felis G.E."/>
            <person name="de Vos W.M."/>
            <person name="Barrangou R."/>
            <person name="Klaenhammer T.R."/>
            <person name="Caufield P.W."/>
            <person name="Cui Y."/>
            <person name="Zhang H."/>
            <person name="O'Toole P.W."/>
        </authorList>
    </citation>
    <scope>NUCLEOTIDE SEQUENCE [LARGE SCALE GENOMIC DNA]</scope>
    <source>
        <strain evidence="3 4">DSM 20019</strain>
    </source>
</reference>
<evidence type="ECO:0000259" key="2">
    <source>
        <dbReference type="Pfam" id="PF13439"/>
    </source>
</evidence>
<dbReference type="CDD" id="cd03801">
    <property type="entry name" value="GT4_PimA-like"/>
    <property type="match status" value="1"/>
</dbReference>
<feature type="domain" description="Glycosyltransferase subfamily 4-like N-terminal" evidence="2">
    <location>
        <begin position="19"/>
        <end position="179"/>
    </location>
</feature>
<evidence type="ECO:0000259" key="1">
    <source>
        <dbReference type="Pfam" id="PF00534"/>
    </source>
</evidence>
<dbReference type="InterPro" id="IPR028098">
    <property type="entry name" value="Glyco_trans_4-like_N"/>
</dbReference>
<accession>A0AAJ0LEE3</accession>
<comment type="caution">
    <text evidence="3">The sequence shown here is derived from an EMBL/GenBank/DDBJ whole genome shotgun (WGS) entry which is preliminary data.</text>
</comment>
<proteinExistence type="predicted"/>
<dbReference type="GeneID" id="49610926"/>
<dbReference type="PANTHER" id="PTHR12526">
    <property type="entry name" value="GLYCOSYLTRANSFERASE"/>
    <property type="match status" value="1"/>
</dbReference>
<dbReference type="AlphaFoldDB" id="A0AAJ0LEE3"/>
<dbReference type="Gene3D" id="3.40.50.2000">
    <property type="entry name" value="Glycogen Phosphorylase B"/>
    <property type="match status" value="2"/>
</dbReference>
<organism evidence="3 4">
    <name type="scientific">Latilactobacillus curvatus JCM 1096 = DSM 20019</name>
    <dbReference type="NCBI Taxonomy" id="1293592"/>
    <lineage>
        <taxon>Bacteria</taxon>
        <taxon>Bacillati</taxon>
        <taxon>Bacillota</taxon>
        <taxon>Bacilli</taxon>
        <taxon>Lactobacillales</taxon>
        <taxon>Lactobacillaceae</taxon>
        <taxon>Latilactobacillus</taxon>
    </lineage>
</organism>
<dbReference type="Proteomes" id="UP000050828">
    <property type="component" value="Unassembled WGS sequence"/>
</dbReference>
<dbReference type="SUPFAM" id="SSF53756">
    <property type="entry name" value="UDP-Glycosyltransferase/glycogen phosphorylase"/>
    <property type="match status" value="1"/>
</dbReference>
<dbReference type="GO" id="GO:0016757">
    <property type="term" value="F:glycosyltransferase activity"/>
    <property type="evidence" value="ECO:0007669"/>
    <property type="project" value="InterPro"/>
</dbReference>
<name>A0AAJ0LEE3_LATCU</name>
<dbReference type="RefSeq" id="WP_056966518.1">
    <property type="nucleotide sequence ID" value="NZ_AZDL01000037.1"/>
</dbReference>
<dbReference type="InterPro" id="IPR001296">
    <property type="entry name" value="Glyco_trans_1"/>
</dbReference>
<protein>
    <submittedName>
        <fullName evidence="3">Glucosyltransferase</fullName>
    </submittedName>
</protein>
<dbReference type="PANTHER" id="PTHR12526:SF630">
    <property type="entry name" value="GLYCOSYLTRANSFERASE"/>
    <property type="match status" value="1"/>
</dbReference>